<dbReference type="SUPFAM" id="SSF52540">
    <property type="entry name" value="P-loop containing nucleoside triphosphate hydrolases"/>
    <property type="match status" value="1"/>
</dbReference>
<dbReference type="AlphaFoldDB" id="A0A1Z3HJW4"/>
<dbReference type="RefSeq" id="WP_202978835.1">
    <property type="nucleotide sequence ID" value="NZ_CP021983.2"/>
</dbReference>
<dbReference type="Gene3D" id="1.25.10.10">
    <property type="entry name" value="Leucine-rich Repeat Variant"/>
    <property type="match status" value="1"/>
</dbReference>
<accession>A0A1Z3HJW4</accession>
<name>A0A1Z3HJW4_9CYAN</name>
<dbReference type="Proteomes" id="UP000191901">
    <property type="component" value="Chromosome"/>
</dbReference>
<dbReference type="InterPro" id="IPR027417">
    <property type="entry name" value="P-loop_NTPase"/>
</dbReference>
<dbReference type="InterPro" id="IPR016024">
    <property type="entry name" value="ARM-type_fold"/>
</dbReference>
<dbReference type="InterPro" id="IPR007111">
    <property type="entry name" value="NACHT_NTPase"/>
</dbReference>
<evidence type="ECO:0000259" key="3">
    <source>
        <dbReference type="PROSITE" id="PS50837"/>
    </source>
</evidence>
<organism evidence="4 5">
    <name type="scientific">Halomicronema hongdechloris C2206</name>
    <dbReference type="NCBI Taxonomy" id="1641165"/>
    <lineage>
        <taxon>Bacteria</taxon>
        <taxon>Bacillati</taxon>
        <taxon>Cyanobacteriota</taxon>
        <taxon>Cyanophyceae</taxon>
        <taxon>Nodosilineales</taxon>
        <taxon>Nodosilineaceae</taxon>
        <taxon>Halomicronema</taxon>
    </lineage>
</organism>
<dbReference type="EMBL" id="CP021983">
    <property type="protein sequence ID" value="ASC70377.1"/>
    <property type="molecule type" value="Genomic_DNA"/>
</dbReference>
<keyword evidence="2" id="KW-0605">Phycobilisome</keyword>
<dbReference type="InterPro" id="IPR045429">
    <property type="entry name" value="EAD10"/>
</dbReference>
<dbReference type="PROSITE" id="PS50837">
    <property type="entry name" value="NACHT"/>
    <property type="match status" value="1"/>
</dbReference>
<feature type="domain" description="NACHT" evidence="3">
    <location>
        <begin position="179"/>
        <end position="303"/>
    </location>
</feature>
<dbReference type="PANTHER" id="PTHR46844">
    <property type="entry name" value="SLR5058 PROTEIN"/>
    <property type="match status" value="1"/>
</dbReference>
<evidence type="ECO:0000256" key="2">
    <source>
        <dbReference type="ARBA" id="ARBA00022738"/>
    </source>
</evidence>
<reference evidence="4 5" key="1">
    <citation type="journal article" date="2016" name="Biochim. Biophys. Acta">
        <title>Characterization of red-shifted phycobilisomes isolated from the chlorophyll f-containing cyanobacterium Halomicronema hongdechloris.</title>
        <authorList>
            <person name="Li Y."/>
            <person name="Lin Y."/>
            <person name="Garvey C.J."/>
            <person name="Birch D."/>
            <person name="Corkery R.W."/>
            <person name="Loughlin P.C."/>
            <person name="Scheer H."/>
            <person name="Willows R.D."/>
            <person name="Chen M."/>
        </authorList>
    </citation>
    <scope>NUCLEOTIDE SEQUENCE [LARGE SCALE GENOMIC DNA]</scope>
    <source>
        <strain evidence="4 5">C2206</strain>
    </source>
</reference>
<dbReference type="GO" id="GO:0030089">
    <property type="term" value="C:phycobilisome"/>
    <property type="evidence" value="ECO:0007669"/>
    <property type="project" value="UniProtKB-KW"/>
</dbReference>
<dbReference type="InterPro" id="IPR011989">
    <property type="entry name" value="ARM-like"/>
</dbReference>
<protein>
    <recommendedName>
        <fullName evidence="3">NACHT domain-containing protein</fullName>
    </recommendedName>
</protein>
<dbReference type="SMART" id="SM00382">
    <property type="entry name" value="AAA"/>
    <property type="match status" value="1"/>
</dbReference>
<dbReference type="InterPro" id="IPR003593">
    <property type="entry name" value="AAA+_ATPase"/>
</dbReference>
<dbReference type="Pfam" id="PF05729">
    <property type="entry name" value="NACHT"/>
    <property type="match status" value="1"/>
</dbReference>
<evidence type="ECO:0000256" key="1">
    <source>
        <dbReference type="ARBA" id="ARBA00022549"/>
    </source>
</evidence>
<dbReference type="SUPFAM" id="SSF48371">
    <property type="entry name" value="ARM repeat"/>
    <property type="match status" value="1"/>
</dbReference>
<evidence type="ECO:0000313" key="5">
    <source>
        <dbReference type="Proteomes" id="UP000191901"/>
    </source>
</evidence>
<dbReference type="KEGG" id="hhg:XM38_013150"/>
<sequence>MPIPDELLPLIDQILNRIEQDGAALKSWRQTEDGQKIIQYVVQIGKYNTTVGEGKDISIGDRLDRALLEEVRNLLRSQLSSQVVEINWSQVSRLLLERQVQRLTSNPLTHAEGVTYRTEQVYVPLGLVERKKVSRHREDVPPEQGSLLYKETEISQKFEQAVFLEQVLRQGQSPRSGGRRIVIIGEPGAGKTTLLQQMAWWVTENIEGAIAIWVSLAGLQGRALENYLLEQWLPAVVQQQGQAEASTQVKDALVAQFRAGRVWLWLDGVDEMPVAAGNPLNEVERQVRLGGLLAQARIVLTCRLNLWDGERHALDTFDVYRTLEFTYPKQVEQVVGQWFGALPEAQVGQAERLCEALRQPGKERLRDLVKNPLRLTLLCFNWYLGEGTLPETKAGLYEQFVADFYEWKRERFPTTAEQRRQLNAALGELAREAIDKEETRFRLRHDFVCKFLGEPDEPDSLFQMALRLGWLNQIGVDADNRRKAVYAFFHPTFQEYFAASIIVKQFQENSITFEQLKTDILSKYWQDDSWHEVLLLVCGLVSNKISTKIIDFFIDHFESGKNLIRQNENQSIFQQASLFEPIEDFENKNFDNDFENEDFSVPEYFSRNYNFNSSSLAFAISISQEINNGHNSKMTRQNLIARLEDHLEYLEDFVESLGNYTWDNLTADYLNRIFSDIAILGQGYKEVFNYLASKACDAELQEICSASIRALAEHWNNDEMLLELLVKAAIKNRFGTSKFSINDPNLVTSPRKIALEALFIRYPNHAKTIQALKDRAINDPDEPVRWYAAQALGQLAKSTPEIMDFLFSVVKNSRYDSKYNYRVSPRHTILGAIVLHCSNHFQAFALLSDLALNDSNEELRLWVKEQLKNWESPV</sequence>
<evidence type="ECO:0000313" key="4">
    <source>
        <dbReference type="EMBL" id="ASC70377.1"/>
    </source>
</evidence>
<gene>
    <name evidence="4" type="ORF">XM38_013150</name>
</gene>
<keyword evidence="1" id="KW-0042">Antenna complex</keyword>
<dbReference type="Pfam" id="PF19954">
    <property type="entry name" value="EAD10"/>
    <property type="match status" value="1"/>
</dbReference>
<dbReference type="PANTHER" id="PTHR46844:SF1">
    <property type="entry name" value="SLR5058 PROTEIN"/>
    <property type="match status" value="1"/>
</dbReference>
<keyword evidence="5" id="KW-1185">Reference proteome</keyword>
<dbReference type="Gene3D" id="3.40.50.300">
    <property type="entry name" value="P-loop containing nucleotide triphosphate hydrolases"/>
    <property type="match status" value="1"/>
</dbReference>
<proteinExistence type="predicted"/>